<dbReference type="OrthoDB" id="5985073at2759"/>
<dbReference type="PANTHER" id="PTHR34997">
    <property type="entry name" value="AM15"/>
    <property type="match status" value="1"/>
</dbReference>
<sequence>MLLADTATMSVPTGFFNISDLTMFSSDCAAALASTVDCSDIIRDSDFQSGLSAENITALCTIACFDSITSFRSKVLTSCANDVYTDEPVNGTSYVYGTGVKDDIYNIEGISIKPIGLVDPFFVNYNVTCMQDDANPPAFCYLSPVNGTTGEPESDPCGNCGLGIMRAQLDNAVGWIDRLASQYLSSASSCGVTVPPLAEPTPVFLSNSKTMVSNTSTTLTCTGSYVPVPTGSTCDEFAEANSVATDQLLMVNGLLGGCTNWPGNLTSLCVQATCQPYLVRRNDTCISVSRAHKITLTQLLSWNPTIDPVCANWPTKIDHVICVGNNVGYVKPSTSFEASTTATAVSIPTNAVDGSNAKCAKWYSVGNNDNCASITVQNGISLDDFEFLNPELNANCTNLFLDYSYCVQAVGDIATYSGYATTTTKYASLTADPAITWANLPTATRPVYNLTTTTSSYPLASGSLDGCFATFNNNMGALGCWEAASIFGVSVTNFLLWNPSILNGQNYTIYNCKLTNETRYCGSFYNQTLASTSTMVWASVPTDAPANSTTECLDWYETVDGDDCDSICRSYDIPFTSLYEWNPSVGSDCTNLWMNTPYCVMGHGWSTVSYNMSTTSSSTSATSSTGAPPAPTQSGIVAHCLEWYVAQTNDSCTAIASAYSITLAQFNAWNPAVGENCAGLWVDEAYCVKAPTTAITTHSTAVTTSTRATMTPPAPTQAGIPSECNAYDVAQHGDGCEVFASRNNITVDQLYTWNPALNNVCENFWLNEAYCIGVSS</sequence>
<dbReference type="CDD" id="cd00118">
    <property type="entry name" value="LysM"/>
    <property type="match status" value="3"/>
</dbReference>
<feature type="domain" description="LysM" evidence="3">
    <location>
        <begin position="275"/>
        <end position="323"/>
    </location>
</feature>
<dbReference type="SUPFAM" id="SSF54106">
    <property type="entry name" value="LysM domain"/>
    <property type="match status" value="3"/>
</dbReference>
<evidence type="ECO:0000256" key="2">
    <source>
        <dbReference type="ARBA" id="ARBA00023026"/>
    </source>
</evidence>
<dbReference type="Proteomes" id="UP000030686">
    <property type="component" value="Unassembled WGS sequence"/>
</dbReference>
<feature type="domain" description="LysM" evidence="3">
    <location>
        <begin position="554"/>
        <end position="600"/>
    </location>
</feature>
<organism evidence="4 5">
    <name type="scientific">Penicillium roqueforti (strain FM164)</name>
    <dbReference type="NCBI Taxonomy" id="1365484"/>
    <lineage>
        <taxon>Eukaryota</taxon>
        <taxon>Fungi</taxon>
        <taxon>Dikarya</taxon>
        <taxon>Ascomycota</taxon>
        <taxon>Pezizomycotina</taxon>
        <taxon>Eurotiomycetes</taxon>
        <taxon>Eurotiomycetidae</taxon>
        <taxon>Eurotiales</taxon>
        <taxon>Aspergillaceae</taxon>
        <taxon>Penicillium</taxon>
    </lineage>
</organism>
<feature type="domain" description="LysM" evidence="3">
    <location>
        <begin position="726"/>
        <end position="772"/>
    </location>
</feature>
<feature type="domain" description="LysM" evidence="3">
    <location>
        <begin position="642"/>
        <end position="688"/>
    </location>
</feature>
<dbReference type="GO" id="GO:0008061">
    <property type="term" value="F:chitin binding"/>
    <property type="evidence" value="ECO:0007669"/>
    <property type="project" value="UniProtKB-KW"/>
</dbReference>
<keyword evidence="5" id="KW-1185">Reference proteome</keyword>
<evidence type="ECO:0000313" key="5">
    <source>
        <dbReference type="Proteomes" id="UP000030686"/>
    </source>
</evidence>
<dbReference type="OMA" id="AYCVGRS"/>
<dbReference type="InterPro" id="IPR018392">
    <property type="entry name" value="LysM"/>
</dbReference>
<dbReference type="STRING" id="1365484.W6R9N5"/>
<proteinExistence type="predicted"/>
<dbReference type="Gene3D" id="3.10.350.10">
    <property type="entry name" value="LysM domain"/>
    <property type="match status" value="5"/>
</dbReference>
<dbReference type="InterPro" id="IPR036779">
    <property type="entry name" value="LysM_dom_sf"/>
</dbReference>
<dbReference type="SMART" id="SM00257">
    <property type="entry name" value="LysM"/>
    <property type="match status" value="5"/>
</dbReference>
<keyword evidence="1" id="KW-0147">Chitin-binding</keyword>
<keyword evidence="2" id="KW-0843">Virulence</keyword>
<dbReference type="PANTHER" id="PTHR34997:SF1">
    <property type="entry name" value="PEPTIDOGLYCAN-BINDING LYSIN DOMAIN"/>
    <property type="match status" value="1"/>
</dbReference>
<gene>
    <name evidence="4" type="ORF">PROQFM164_S20g000009</name>
</gene>
<feature type="domain" description="LysM" evidence="3">
    <location>
        <begin position="361"/>
        <end position="407"/>
    </location>
</feature>
<evidence type="ECO:0000256" key="1">
    <source>
        <dbReference type="ARBA" id="ARBA00022669"/>
    </source>
</evidence>
<evidence type="ECO:0000313" key="4">
    <source>
        <dbReference type="EMBL" id="CDM38582.1"/>
    </source>
</evidence>
<name>W6R9N5_PENRF</name>
<protein>
    <submittedName>
        <fullName evidence="4">Peptidoglycan-binding lysin domain</fullName>
    </submittedName>
</protein>
<dbReference type="AlphaFoldDB" id="W6R9N5"/>
<accession>W6R9N5</accession>
<dbReference type="PROSITE" id="PS51782">
    <property type="entry name" value="LYSM"/>
    <property type="match status" value="5"/>
</dbReference>
<dbReference type="Pfam" id="PF01476">
    <property type="entry name" value="LysM"/>
    <property type="match status" value="3"/>
</dbReference>
<dbReference type="InterPro" id="IPR052210">
    <property type="entry name" value="LysM1-like"/>
</dbReference>
<reference evidence="4" key="1">
    <citation type="journal article" date="2014" name="Nat. Commun.">
        <title>Multiple recent horizontal transfers of a large genomic region in cheese making fungi.</title>
        <authorList>
            <person name="Cheeseman K."/>
            <person name="Ropars J."/>
            <person name="Renault P."/>
            <person name="Dupont J."/>
            <person name="Gouzy J."/>
            <person name="Branca A."/>
            <person name="Abraham A.L."/>
            <person name="Ceppi M."/>
            <person name="Conseiller E."/>
            <person name="Debuchy R."/>
            <person name="Malagnac F."/>
            <person name="Goarin A."/>
            <person name="Silar P."/>
            <person name="Lacoste S."/>
            <person name="Sallet E."/>
            <person name="Bensimon A."/>
            <person name="Giraud T."/>
            <person name="Brygoo Y."/>
        </authorList>
    </citation>
    <scope>NUCLEOTIDE SEQUENCE [LARGE SCALE GENOMIC DNA]</scope>
    <source>
        <strain evidence="4">FM164</strain>
    </source>
</reference>
<evidence type="ECO:0000259" key="3">
    <source>
        <dbReference type="PROSITE" id="PS51782"/>
    </source>
</evidence>
<dbReference type="EMBL" id="HG792034">
    <property type="protein sequence ID" value="CDM38582.1"/>
    <property type="molecule type" value="Genomic_DNA"/>
</dbReference>